<evidence type="ECO:0000256" key="2">
    <source>
        <dbReference type="ARBA" id="ARBA00022475"/>
    </source>
</evidence>
<dbReference type="SUPFAM" id="SSF52540">
    <property type="entry name" value="P-loop containing nucleoside triphosphate hydrolases"/>
    <property type="match status" value="1"/>
</dbReference>
<evidence type="ECO:0000256" key="4">
    <source>
        <dbReference type="ARBA" id="ARBA00022989"/>
    </source>
</evidence>
<comment type="subcellular location">
    <subcellularLocation>
        <location evidence="1">Cell membrane</location>
        <topology evidence="1">Multi-pass membrane protein</topology>
    </subcellularLocation>
</comment>
<evidence type="ECO:0000313" key="8">
    <source>
        <dbReference type="Proteomes" id="UP000284579"/>
    </source>
</evidence>
<dbReference type="AlphaFoldDB" id="A0A3R6GBA4"/>
<dbReference type="Gene3D" id="3.40.50.300">
    <property type="entry name" value="P-loop containing nucleotide triphosphate hydrolases"/>
    <property type="match status" value="1"/>
</dbReference>
<proteinExistence type="predicted"/>
<comment type="caution">
    <text evidence="7">The sequence shown here is derived from an EMBL/GenBank/DDBJ whole genome shotgun (WGS) entry which is preliminary data.</text>
</comment>
<keyword evidence="3" id="KW-0812">Transmembrane</keyword>
<dbReference type="InterPro" id="IPR032689">
    <property type="entry name" value="TraG-D_C"/>
</dbReference>
<dbReference type="Proteomes" id="UP000284579">
    <property type="component" value="Unassembled WGS sequence"/>
</dbReference>
<name>A0A3R6GBA4_9FIRM</name>
<keyword evidence="2" id="KW-1003">Cell membrane</keyword>
<dbReference type="PANTHER" id="PTHR37937">
    <property type="entry name" value="CONJUGATIVE TRANSFER: DNA TRANSPORT"/>
    <property type="match status" value="1"/>
</dbReference>
<dbReference type="GO" id="GO:0005886">
    <property type="term" value="C:plasma membrane"/>
    <property type="evidence" value="ECO:0007669"/>
    <property type="project" value="UniProtKB-SubCell"/>
</dbReference>
<accession>A0A3R6GBA4</accession>
<feature type="non-terminal residue" evidence="7">
    <location>
        <position position="1"/>
    </location>
</feature>
<evidence type="ECO:0000259" key="6">
    <source>
        <dbReference type="Pfam" id="PF12696"/>
    </source>
</evidence>
<dbReference type="InterPro" id="IPR051539">
    <property type="entry name" value="T4SS-coupling_protein"/>
</dbReference>
<evidence type="ECO:0000256" key="3">
    <source>
        <dbReference type="ARBA" id="ARBA00022692"/>
    </source>
</evidence>
<organism evidence="7 8">
    <name type="scientific">Coprococcus comes</name>
    <dbReference type="NCBI Taxonomy" id="410072"/>
    <lineage>
        <taxon>Bacteria</taxon>
        <taxon>Bacillati</taxon>
        <taxon>Bacillota</taxon>
        <taxon>Clostridia</taxon>
        <taxon>Lachnospirales</taxon>
        <taxon>Lachnospiraceae</taxon>
        <taxon>Coprococcus</taxon>
    </lineage>
</organism>
<evidence type="ECO:0000256" key="1">
    <source>
        <dbReference type="ARBA" id="ARBA00004651"/>
    </source>
</evidence>
<keyword evidence="4" id="KW-1133">Transmembrane helix</keyword>
<dbReference type="CDD" id="cd01127">
    <property type="entry name" value="TrwB_TraG_TraD_VirD4"/>
    <property type="match status" value="1"/>
</dbReference>
<dbReference type="PANTHER" id="PTHR37937:SF1">
    <property type="entry name" value="CONJUGATIVE TRANSFER: DNA TRANSPORT"/>
    <property type="match status" value="1"/>
</dbReference>
<protein>
    <recommendedName>
        <fullName evidence="6">TraD/TraG TraM recognition site domain-containing protein</fullName>
    </recommendedName>
</protein>
<dbReference type="Pfam" id="PF12696">
    <property type="entry name" value="TraG-D_C"/>
    <property type="match status" value="1"/>
</dbReference>
<dbReference type="InterPro" id="IPR027417">
    <property type="entry name" value="P-loop_NTPase"/>
</dbReference>
<gene>
    <name evidence="7" type="ORF">DW656_18330</name>
</gene>
<evidence type="ECO:0000313" key="7">
    <source>
        <dbReference type="EMBL" id="RHF75961.1"/>
    </source>
</evidence>
<sequence>GGKLPTPVHFIFDEFANIGTIPQIEETIAVTRSRNIGITIILQSMSQLESKYDKKAQTIIDCCDSTLFLGGKSNSTNKEIAEMIGKQTIHQMTYNESTGQSSSASKNLQIQGRDLIDAAEIGKMSRLKAILLIAGTNPLMDDKYDPHAHKRYRYIVDKRNWKRLHKNSFDFERYLKNGCEPYTPDEDMGAEFTAWKWAAWKKSRKGLLGKLLNR</sequence>
<reference evidence="7 8" key="1">
    <citation type="submission" date="2018-08" db="EMBL/GenBank/DDBJ databases">
        <title>A genome reference for cultivated species of the human gut microbiota.</title>
        <authorList>
            <person name="Zou Y."/>
            <person name="Xue W."/>
            <person name="Luo G."/>
        </authorList>
    </citation>
    <scope>NUCLEOTIDE SEQUENCE [LARGE SCALE GENOMIC DNA]</scope>
    <source>
        <strain evidence="7 8">AM23-3</strain>
    </source>
</reference>
<dbReference type="EMBL" id="QRHO01000124">
    <property type="protein sequence ID" value="RHF75961.1"/>
    <property type="molecule type" value="Genomic_DNA"/>
</dbReference>
<feature type="domain" description="TraD/TraG TraM recognition site" evidence="6">
    <location>
        <begin position="7"/>
        <end position="125"/>
    </location>
</feature>
<keyword evidence="5" id="KW-0472">Membrane</keyword>
<dbReference type="RefSeq" id="WP_182438703.1">
    <property type="nucleotide sequence ID" value="NZ_QRHO01000124.1"/>
</dbReference>
<evidence type="ECO:0000256" key="5">
    <source>
        <dbReference type="ARBA" id="ARBA00023136"/>
    </source>
</evidence>